<dbReference type="InterPro" id="IPR013597">
    <property type="entry name" value="Mat_intron_G2"/>
</dbReference>
<keyword evidence="3" id="KW-0614">Plasmid</keyword>
<gene>
    <name evidence="3" type="primary">ltrA</name>
    <name evidence="3" type="ORF">CUN67_26485</name>
</gene>
<dbReference type="Proteomes" id="UP000502005">
    <property type="component" value="Plasmid pNE1B"/>
</dbReference>
<dbReference type="Pfam" id="PF00078">
    <property type="entry name" value="RVT_1"/>
    <property type="match status" value="1"/>
</dbReference>
<dbReference type="SUPFAM" id="SSF56672">
    <property type="entry name" value="DNA/RNA polymerases"/>
    <property type="match status" value="1"/>
</dbReference>
<keyword evidence="3" id="KW-0808">Transferase</keyword>
<dbReference type="GO" id="GO:0003964">
    <property type="term" value="F:RNA-directed DNA polymerase activity"/>
    <property type="evidence" value="ECO:0007669"/>
    <property type="project" value="UniProtKB-KW"/>
</dbReference>
<dbReference type="InterPro" id="IPR000477">
    <property type="entry name" value="RT_dom"/>
</dbReference>
<keyword evidence="3" id="KW-0695">RNA-directed DNA polymerase</keyword>
<protein>
    <submittedName>
        <fullName evidence="3">Group II intron reverse transcriptase/maturase</fullName>
    </submittedName>
</protein>
<evidence type="ECO:0000313" key="4">
    <source>
        <dbReference type="Proteomes" id="UP000502005"/>
    </source>
</evidence>
<dbReference type="Pfam" id="PF13655">
    <property type="entry name" value="RVT_N"/>
    <property type="match status" value="1"/>
</dbReference>
<feature type="domain" description="Reverse transcriptase" evidence="2">
    <location>
        <begin position="92"/>
        <end position="328"/>
    </location>
</feature>
<evidence type="ECO:0000256" key="1">
    <source>
        <dbReference type="ARBA" id="ARBA00034120"/>
    </source>
</evidence>
<dbReference type="PANTHER" id="PTHR34047:SF10">
    <property type="entry name" value="GROUP II INTRON-ASSOCIATED OPEN READING FRAME"/>
    <property type="match status" value="1"/>
</dbReference>
<accession>A0A6B9G747</accession>
<reference evidence="3 4" key="1">
    <citation type="submission" date="2017-11" db="EMBL/GenBank/DDBJ databases">
        <title>Genome sequence of Pantoea cypripedii NE1.</title>
        <authorList>
            <person name="Nascimento F.X."/>
        </authorList>
    </citation>
    <scope>NUCLEOTIDE SEQUENCE [LARGE SCALE GENOMIC DNA]</scope>
    <source>
        <strain evidence="3 4">NE1</strain>
        <plasmid evidence="4">pne1b</plasmid>
    </source>
</reference>
<dbReference type="NCBIfam" id="TIGR04416">
    <property type="entry name" value="group_II_RT_mat"/>
    <property type="match status" value="1"/>
</dbReference>
<dbReference type="EMBL" id="CP024770">
    <property type="protein sequence ID" value="QGY32512.1"/>
    <property type="molecule type" value="Genomic_DNA"/>
</dbReference>
<dbReference type="CDD" id="cd01651">
    <property type="entry name" value="RT_G2_intron"/>
    <property type="match status" value="1"/>
</dbReference>
<dbReference type="InterPro" id="IPR043502">
    <property type="entry name" value="DNA/RNA_pol_sf"/>
</dbReference>
<sequence>MIAKAGAASDNGQQWDAINWPNIEANVSRLQARIVKAVQENRWNKVRVLSYLLTRSMSGKFLAARRVTSNKGRNTAGVDGITWDSPAKRFAGALSLKSRGYSPAPLRRIYIPKANGKRRPLGIPTIKDRAMQALFLLALDPVAETTADGGSYGFRNMRRCADAIERCFANLARQSSPEWVLEGDIKGCFDNIDHQWLIDHVPMNKTVLGKWLKSGFMEKQAYHSTIAGTPQGGIISPVLANLTLDGLEHLLRKQFPRQGKGSGAGRAAKVHLIRYADDFIITGDSRETINKVIPLVEAFLAERGLELSKAKTRVTHVSEGFDFLGQNIRSYPNGKLLIKPSRKSINSLIAKVKAIAKQMIAQPVASLIARLNPVIRGWANYHRHVVSKRVFTYVDHLIFEIIWRWARARHPRKGLRWIKKKYFAQVKSRDWVFSGLYRDTVTGQITTLRLIHAQSIKIVRHRLVASALNPYDTNWADYVRARSSRLTAPAASFHSGVC</sequence>
<dbReference type="AlphaFoldDB" id="A0A6B9G747"/>
<dbReference type="InterPro" id="IPR030931">
    <property type="entry name" value="Group_II_RT_mat"/>
</dbReference>
<dbReference type="PANTHER" id="PTHR34047">
    <property type="entry name" value="NUCLEAR INTRON MATURASE 1, MITOCHONDRIAL-RELATED"/>
    <property type="match status" value="1"/>
</dbReference>
<keyword evidence="3" id="KW-0548">Nucleotidyltransferase</keyword>
<evidence type="ECO:0000259" key="2">
    <source>
        <dbReference type="PROSITE" id="PS50878"/>
    </source>
</evidence>
<name>A0A6B9G747_PANCY</name>
<dbReference type="Pfam" id="PF08388">
    <property type="entry name" value="GIIM"/>
    <property type="match status" value="1"/>
</dbReference>
<dbReference type="RefSeq" id="WP_208718415.1">
    <property type="nucleotide sequence ID" value="NZ_CP024770.1"/>
</dbReference>
<dbReference type="InterPro" id="IPR051083">
    <property type="entry name" value="GrpII_Intron_Splice-Mob/Def"/>
</dbReference>
<proteinExistence type="inferred from homology"/>
<comment type="similarity">
    <text evidence="1">Belongs to the bacterial reverse transcriptase family.</text>
</comment>
<dbReference type="PROSITE" id="PS50878">
    <property type="entry name" value="RT_POL"/>
    <property type="match status" value="1"/>
</dbReference>
<dbReference type="InterPro" id="IPR025960">
    <property type="entry name" value="RVT_N"/>
</dbReference>
<organism evidence="3 4">
    <name type="scientific">Pantoea cypripedii</name>
    <name type="common">Pectobacterium cypripedii</name>
    <name type="synonym">Erwinia cypripedii</name>
    <dbReference type="NCBI Taxonomy" id="55209"/>
    <lineage>
        <taxon>Bacteria</taxon>
        <taxon>Pseudomonadati</taxon>
        <taxon>Pseudomonadota</taxon>
        <taxon>Gammaproteobacteria</taxon>
        <taxon>Enterobacterales</taxon>
        <taxon>Erwiniaceae</taxon>
        <taxon>Pantoea</taxon>
    </lineage>
</organism>
<geneLocation type="plasmid" evidence="4">
    <name>pne1b</name>
</geneLocation>
<evidence type="ECO:0000313" key="3">
    <source>
        <dbReference type="EMBL" id="QGY32512.1"/>
    </source>
</evidence>